<keyword evidence="1" id="KW-0732">Signal</keyword>
<organism evidence="3 4">
    <name type="scientific">Legionella resiliens</name>
    <dbReference type="NCBI Taxonomy" id="2905958"/>
    <lineage>
        <taxon>Bacteria</taxon>
        <taxon>Pseudomonadati</taxon>
        <taxon>Pseudomonadota</taxon>
        <taxon>Gammaproteobacteria</taxon>
        <taxon>Legionellales</taxon>
        <taxon>Legionellaceae</taxon>
        <taxon>Legionella</taxon>
    </lineage>
</organism>
<dbReference type="CDD" id="cd14845">
    <property type="entry name" value="L-Ala-D-Glu_peptidase_like"/>
    <property type="match status" value="1"/>
</dbReference>
<evidence type="ECO:0000259" key="2">
    <source>
        <dbReference type="Pfam" id="PF13539"/>
    </source>
</evidence>
<sequence>MKRLYSILLSSLLFSSLVFAKAGKSPMFHSSIHPIPPRIQKKMHQFTWRQGCPVSMKDLAYIRLSYWGFDKKAHTGTLIVNKELADEVITIFKVLFHHQFPIQSMELMDKYQGDDNASMTANNTSAFNCRPITGRPGEYSQHSYGRAIDINPLINPYVKGKTIYPPEGALYMDRNTPAPGKIIKGDFVYQEFTKHGWDWAGNWYDIQDYQHFEKRANGEKRNPYGYQ</sequence>
<proteinExistence type="predicted"/>
<dbReference type="SUPFAM" id="SSF55166">
    <property type="entry name" value="Hedgehog/DD-peptidase"/>
    <property type="match status" value="1"/>
</dbReference>
<evidence type="ECO:0000313" key="3">
    <source>
        <dbReference type="EMBL" id="MCE3531636.1"/>
    </source>
</evidence>
<dbReference type="Proteomes" id="UP001320170">
    <property type="component" value="Unassembled WGS sequence"/>
</dbReference>
<name>A0ABS8X1E7_9GAMM</name>
<protein>
    <submittedName>
        <fullName evidence="3">M15 family metallopeptidase</fullName>
    </submittedName>
</protein>
<dbReference type="Pfam" id="PF13539">
    <property type="entry name" value="Peptidase_M15_4"/>
    <property type="match status" value="1"/>
</dbReference>
<feature type="domain" description="Peptidase M15C" evidence="2">
    <location>
        <begin position="134"/>
        <end position="214"/>
    </location>
</feature>
<evidence type="ECO:0000256" key="1">
    <source>
        <dbReference type="SAM" id="SignalP"/>
    </source>
</evidence>
<dbReference type="RefSeq" id="WP_182351527.1">
    <property type="nucleotide sequence ID" value="NZ_JAJSPM010000003.1"/>
</dbReference>
<feature type="chain" id="PRO_5046701678" evidence="1">
    <location>
        <begin position="21"/>
        <end position="227"/>
    </location>
</feature>
<keyword evidence="4" id="KW-1185">Reference proteome</keyword>
<accession>A0ABS8X1E7</accession>
<dbReference type="InterPro" id="IPR039561">
    <property type="entry name" value="Peptidase_M15C"/>
</dbReference>
<dbReference type="InterPro" id="IPR009045">
    <property type="entry name" value="Zn_M74/Hedgehog-like"/>
</dbReference>
<gene>
    <name evidence="3" type="ORF">LXO92_04510</name>
</gene>
<dbReference type="Gene3D" id="3.30.1380.10">
    <property type="match status" value="1"/>
</dbReference>
<evidence type="ECO:0000313" key="4">
    <source>
        <dbReference type="Proteomes" id="UP001320170"/>
    </source>
</evidence>
<comment type="caution">
    <text evidence="3">The sequence shown here is derived from an EMBL/GenBank/DDBJ whole genome shotgun (WGS) entry which is preliminary data.</text>
</comment>
<reference evidence="3 4" key="1">
    <citation type="journal article" date="2024" name="Pathogens">
        <title>Characterization of a Novel Species of Legionella Isolated from a Healthcare Facility: Legionella resiliens sp. nov.</title>
        <authorList>
            <person name="Cristino S."/>
            <person name="Pascale M.R."/>
            <person name="Marino F."/>
            <person name="Derelitto C."/>
            <person name="Salaris S."/>
            <person name="Orsini M."/>
            <person name="Squarzoni S."/>
            <person name="Grottola A."/>
            <person name="Girolamini L."/>
        </authorList>
    </citation>
    <scope>NUCLEOTIDE SEQUENCE [LARGE SCALE GENOMIC DNA]</scope>
    <source>
        <strain evidence="3 4">8cVS16</strain>
    </source>
</reference>
<feature type="signal peptide" evidence="1">
    <location>
        <begin position="1"/>
        <end position="20"/>
    </location>
</feature>
<dbReference type="EMBL" id="JAJTND010000003">
    <property type="protein sequence ID" value="MCE3531636.1"/>
    <property type="molecule type" value="Genomic_DNA"/>
</dbReference>